<evidence type="ECO:0000313" key="2">
    <source>
        <dbReference type="EMBL" id="EIM80162.1"/>
    </source>
</evidence>
<keyword evidence="3" id="KW-1185">Reference proteome</keyword>
<evidence type="ECO:0000313" key="3">
    <source>
        <dbReference type="Proteomes" id="UP000053927"/>
    </source>
</evidence>
<sequence length="316" mass="35030">MSDSSSRLDRLASMHGVKVVTYEEQHRRVWAVTRTWIPPPSNGYVSDGLERTRAATGYAPKKRDARKLASDELLKRLQSLAPPQDLDGLMAFFMAKTGNTMRLFGRSFGAGQPQVWKFWVYANHDKDSIAESRTAEREDAIKDGIIRASVKLDFLPTTVLQEEWIIETSDDESGGDEAGSVPGSGGNVDEAGSGVVITPTVYAETLGTLHQDTVYDDDPTEMLFTIMANFATVSFTAESRGASLPQEWRYSLFIGQRSDPVAESKWTTRKAAKEQVVRDAFILLGFVADHRPVMTETMMGWVPVSPSRDKRGRADS</sequence>
<organism evidence="2 3">
    <name type="scientific">Stereum hirsutum (strain FP-91666)</name>
    <name type="common">White-rot fungus</name>
    <dbReference type="NCBI Taxonomy" id="721885"/>
    <lineage>
        <taxon>Eukaryota</taxon>
        <taxon>Fungi</taxon>
        <taxon>Dikarya</taxon>
        <taxon>Basidiomycota</taxon>
        <taxon>Agaricomycotina</taxon>
        <taxon>Agaricomycetes</taxon>
        <taxon>Russulales</taxon>
        <taxon>Stereaceae</taxon>
        <taxon>Stereum</taxon>
    </lineage>
</organism>
<dbReference type="RefSeq" id="XP_007310774.1">
    <property type="nucleotide sequence ID" value="XM_007310712.1"/>
</dbReference>
<protein>
    <submittedName>
        <fullName evidence="2">Uncharacterized protein</fullName>
    </submittedName>
</protein>
<feature type="region of interest" description="Disordered" evidence="1">
    <location>
        <begin position="169"/>
        <end position="190"/>
    </location>
</feature>
<dbReference type="Proteomes" id="UP000053927">
    <property type="component" value="Unassembled WGS sequence"/>
</dbReference>
<proteinExistence type="predicted"/>
<dbReference type="EMBL" id="JH687399">
    <property type="protein sequence ID" value="EIM80162.1"/>
    <property type="molecule type" value="Genomic_DNA"/>
</dbReference>
<dbReference type="KEGG" id="shs:STEHIDRAFT_163036"/>
<reference evidence="3" key="1">
    <citation type="journal article" date="2012" name="Science">
        <title>The Paleozoic origin of enzymatic lignin decomposition reconstructed from 31 fungal genomes.</title>
        <authorList>
            <person name="Floudas D."/>
            <person name="Binder M."/>
            <person name="Riley R."/>
            <person name="Barry K."/>
            <person name="Blanchette R.A."/>
            <person name="Henrissat B."/>
            <person name="Martinez A.T."/>
            <person name="Otillar R."/>
            <person name="Spatafora J.W."/>
            <person name="Yadav J.S."/>
            <person name="Aerts A."/>
            <person name="Benoit I."/>
            <person name="Boyd A."/>
            <person name="Carlson A."/>
            <person name="Copeland A."/>
            <person name="Coutinho P.M."/>
            <person name="de Vries R.P."/>
            <person name="Ferreira P."/>
            <person name="Findley K."/>
            <person name="Foster B."/>
            <person name="Gaskell J."/>
            <person name="Glotzer D."/>
            <person name="Gorecki P."/>
            <person name="Heitman J."/>
            <person name="Hesse C."/>
            <person name="Hori C."/>
            <person name="Igarashi K."/>
            <person name="Jurgens J.A."/>
            <person name="Kallen N."/>
            <person name="Kersten P."/>
            <person name="Kohler A."/>
            <person name="Kuees U."/>
            <person name="Kumar T.K.A."/>
            <person name="Kuo A."/>
            <person name="LaButti K."/>
            <person name="Larrondo L.F."/>
            <person name="Lindquist E."/>
            <person name="Ling A."/>
            <person name="Lombard V."/>
            <person name="Lucas S."/>
            <person name="Lundell T."/>
            <person name="Martin R."/>
            <person name="McLaughlin D.J."/>
            <person name="Morgenstern I."/>
            <person name="Morin E."/>
            <person name="Murat C."/>
            <person name="Nagy L.G."/>
            <person name="Nolan M."/>
            <person name="Ohm R.A."/>
            <person name="Patyshakuliyeva A."/>
            <person name="Rokas A."/>
            <person name="Ruiz-Duenas F.J."/>
            <person name="Sabat G."/>
            <person name="Salamov A."/>
            <person name="Samejima M."/>
            <person name="Schmutz J."/>
            <person name="Slot J.C."/>
            <person name="St John F."/>
            <person name="Stenlid J."/>
            <person name="Sun H."/>
            <person name="Sun S."/>
            <person name="Syed K."/>
            <person name="Tsang A."/>
            <person name="Wiebenga A."/>
            <person name="Young D."/>
            <person name="Pisabarro A."/>
            <person name="Eastwood D.C."/>
            <person name="Martin F."/>
            <person name="Cullen D."/>
            <person name="Grigoriev I.V."/>
            <person name="Hibbett D.S."/>
        </authorList>
    </citation>
    <scope>NUCLEOTIDE SEQUENCE [LARGE SCALE GENOMIC DNA]</scope>
    <source>
        <strain evidence="3">FP-91666</strain>
    </source>
</reference>
<name>R7S0T3_STEHR</name>
<evidence type="ECO:0000256" key="1">
    <source>
        <dbReference type="SAM" id="MobiDB-lite"/>
    </source>
</evidence>
<dbReference type="GeneID" id="18802207"/>
<dbReference type="AlphaFoldDB" id="R7S0T3"/>
<gene>
    <name evidence="2" type="ORF">STEHIDRAFT_163036</name>
</gene>
<accession>R7S0T3</accession>